<evidence type="ECO:0000313" key="2">
    <source>
        <dbReference type="Proteomes" id="UP001151699"/>
    </source>
</evidence>
<sequence length="59" mass="6812">MEIETGMLKWSGRVPPLDLTNVSVCPIETVKQWHKMHPNLKKNYDHSRIESDGLPLGRK</sequence>
<keyword evidence="2" id="KW-1185">Reference proteome</keyword>
<gene>
    <name evidence="1" type="ORF">Bhyg_08894</name>
</gene>
<feature type="non-terminal residue" evidence="1">
    <location>
        <position position="1"/>
    </location>
</feature>
<dbReference type="Proteomes" id="UP001151699">
    <property type="component" value="Chromosome B"/>
</dbReference>
<comment type="caution">
    <text evidence="1">The sequence shown here is derived from an EMBL/GenBank/DDBJ whole genome shotgun (WGS) entry which is preliminary data.</text>
</comment>
<proteinExistence type="predicted"/>
<reference evidence="1" key="1">
    <citation type="submission" date="2022-07" db="EMBL/GenBank/DDBJ databases">
        <authorList>
            <person name="Trinca V."/>
            <person name="Uliana J.V.C."/>
            <person name="Torres T.T."/>
            <person name="Ward R.J."/>
            <person name="Monesi N."/>
        </authorList>
    </citation>
    <scope>NUCLEOTIDE SEQUENCE</scope>
    <source>
        <strain evidence="1">HSMRA1968</strain>
        <tissue evidence="1">Whole embryos</tissue>
    </source>
</reference>
<evidence type="ECO:0000313" key="1">
    <source>
        <dbReference type="EMBL" id="KAJ6643929.1"/>
    </source>
</evidence>
<accession>A0A9Q0N7A3</accession>
<dbReference type="EMBL" id="WJQU01000002">
    <property type="protein sequence ID" value="KAJ6643929.1"/>
    <property type="molecule type" value="Genomic_DNA"/>
</dbReference>
<dbReference type="OrthoDB" id="10042983at2759"/>
<organism evidence="1 2">
    <name type="scientific">Pseudolycoriella hygida</name>
    <dbReference type="NCBI Taxonomy" id="35572"/>
    <lineage>
        <taxon>Eukaryota</taxon>
        <taxon>Metazoa</taxon>
        <taxon>Ecdysozoa</taxon>
        <taxon>Arthropoda</taxon>
        <taxon>Hexapoda</taxon>
        <taxon>Insecta</taxon>
        <taxon>Pterygota</taxon>
        <taxon>Neoptera</taxon>
        <taxon>Endopterygota</taxon>
        <taxon>Diptera</taxon>
        <taxon>Nematocera</taxon>
        <taxon>Sciaroidea</taxon>
        <taxon>Sciaridae</taxon>
        <taxon>Pseudolycoriella</taxon>
    </lineage>
</organism>
<dbReference type="AlphaFoldDB" id="A0A9Q0N7A3"/>
<protein>
    <submittedName>
        <fullName evidence="1">Uncharacterized protein</fullName>
    </submittedName>
</protein>
<name>A0A9Q0N7A3_9DIPT</name>